<organism evidence="2">
    <name type="scientific">uncultured Thermomicrobiales bacterium</name>
    <dbReference type="NCBI Taxonomy" id="1645740"/>
    <lineage>
        <taxon>Bacteria</taxon>
        <taxon>Pseudomonadati</taxon>
        <taxon>Thermomicrobiota</taxon>
        <taxon>Thermomicrobia</taxon>
        <taxon>Thermomicrobiales</taxon>
        <taxon>environmental samples</taxon>
    </lineage>
</organism>
<evidence type="ECO:0000256" key="1">
    <source>
        <dbReference type="SAM" id="MobiDB-lite"/>
    </source>
</evidence>
<sequence length="37" mass="3844">MSLTSATAALHPSPRPRPAQRVHHRGSTIVGEAPAAD</sequence>
<reference evidence="2" key="1">
    <citation type="submission" date="2020-02" db="EMBL/GenBank/DDBJ databases">
        <authorList>
            <person name="Meier V. D."/>
        </authorList>
    </citation>
    <scope>NUCLEOTIDE SEQUENCE</scope>
    <source>
        <strain evidence="2">AVDCRST_MAG49</strain>
    </source>
</reference>
<proteinExistence type="predicted"/>
<dbReference type="AlphaFoldDB" id="A0A6J4U554"/>
<dbReference type="EMBL" id="CADCWG010000056">
    <property type="protein sequence ID" value="CAA9541253.1"/>
    <property type="molecule type" value="Genomic_DNA"/>
</dbReference>
<feature type="region of interest" description="Disordered" evidence="1">
    <location>
        <begin position="1"/>
        <end position="37"/>
    </location>
</feature>
<gene>
    <name evidence="2" type="ORF">AVDCRST_MAG49-867</name>
</gene>
<name>A0A6J4U554_9BACT</name>
<evidence type="ECO:0000313" key="2">
    <source>
        <dbReference type="EMBL" id="CAA9541253.1"/>
    </source>
</evidence>
<protein>
    <submittedName>
        <fullName evidence="2">Uncharacterized protein</fullName>
    </submittedName>
</protein>
<accession>A0A6J4U554</accession>